<evidence type="ECO:0000256" key="3">
    <source>
        <dbReference type="ARBA" id="ARBA00023125"/>
    </source>
</evidence>
<organism evidence="8 9">
    <name type="scientific">Microvirga brassicacearum</name>
    <dbReference type="NCBI Taxonomy" id="2580413"/>
    <lineage>
        <taxon>Bacteria</taxon>
        <taxon>Pseudomonadati</taxon>
        <taxon>Pseudomonadota</taxon>
        <taxon>Alphaproteobacteria</taxon>
        <taxon>Hyphomicrobiales</taxon>
        <taxon>Methylobacteriaceae</taxon>
        <taxon>Microvirga</taxon>
    </lineage>
</organism>
<dbReference type="InterPro" id="IPR002104">
    <property type="entry name" value="Integrase_catalytic"/>
</dbReference>
<keyword evidence="4" id="KW-0233">DNA recombination</keyword>
<dbReference type="InterPro" id="IPR050808">
    <property type="entry name" value="Phage_Integrase"/>
</dbReference>
<comment type="caution">
    <text evidence="8">The sequence shown here is derived from an EMBL/GenBank/DDBJ whole genome shotgun (WGS) entry which is preliminary data.</text>
</comment>
<dbReference type="GO" id="GO:0015074">
    <property type="term" value="P:DNA integration"/>
    <property type="evidence" value="ECO:0007669"/>
    <property type="project" value="UniProtKB-KW"/>
</dbReference>
<sequence length="564" mass="63069">MSIRMTYLYKRSDSGHWQFRMRVPKQHLDSAVGKLAIFDFPAFRGAKAHSFTYLINGTIKFSVKTDDRLVAESRDSLARAYLQKVFDSSGKGPTSLTNKDLVALAGAVYRLFKDKFEADPGSPEKWAALKGYNRAVREGRISDAPPLLPGQSDDEAAALARFGEGLTDGINALPPSTIKVDLEHRFGLLTNWVLLSEGLNVDEATRTKLMIKVANASTLVAETLKRTAADDDYSDDLVLKRFPTFTGTTHYTLDDLFERWQKDSKPSFSTVTTWKGVIKSLKAHLGHDSASRVTSENIVAWKDMLIDRGLTAKTVSHTYLACVKCLYNHARDNKRLKTNPAEEIKMTVKRKAGTKRLPYTDEEVCRLVDLAAGQRLPIRRWLPLLAATTGARIGELAQLWAERVKSVNGVIVLDIQPAEDFGSLKNEGSERPVPLHPLMIDLGFLEFVKKRGEGPLFYQKLCRDPEKKHPYKGVTNHLAKWIRTQGFNDTRKDPNHALRHWWKTAASRVGIQDSMADGIQGHSPDSVASVYRHFDLRTLAKAVASIPIPRAEAPPDRLEGDRPS</sequence>
<dbReference type="Proteomes" id="UP000325684">
    <property type="component" value="Unassembled WGS sequence"/>
</dbReference>
<dbReference type="InterPro" id="IPR010998">
    <property type="entry name" value="Integrase_recombinase_N"/>
</dbReference>
<evidence type="ECO:0000313" key="8">
    <source>
        <dbReference type="EMBL" id="KAB0268469.1"/>
    </source>
</evidence>
<dbReference type="PROSITE" id="PS51900">
    <property type="entry name" value="CB"/>
    <property type="match status" value="1"/>
</dbReference>
<evidence type="ECO:0000259" key="6">
    <source>
        <dbReference type="PROSITE" id="PS51898"/>
    </source>
</evidence>
<keyword evidence="9" id="KW-1185">Reference proteome</keyword>
<evidence type="ECO:0008006" key="10">
    <source>
        <dbReference type="Google" id="ProtNLM"/>
    </source>
</evidence>
<proteinExistence type="inferred from homology"/>
<dbReference type="OrthoDB" id="9784724at2"/>
<evidence type="ECO:0000313" key="9">
    <source>
        <dbReference type="Proteomes" id="UP000325684"/>
    </source>
</evidence>
<accession>A0A5N3PFH9</accession>
<dbReference type="InterPro" id="IPR044068">
    <property type="entry name" value="CB"/>
</dbReference>
<dbReference type="Gene3D" id="1.10.443.10">
    <property type="entry name" value="Intergrase catalytic core"/>
    <property type="match status" value="1"/>
</dbReference>
<dbReference type="AlphaFoldDB" id="A0A5N3PFH9"/>
<dbReference type="InterPro" id="IPR011010">
    <property type="entry name" value="DNA_brk_join_enz"/>
</dbReference>
<dbReference type="Gene3D" id="1.10.150.130">
    <property type="match status" value="1"/>
</dbReference>
<feature type="domain" description="Core-binding (CB)" evidence="7">
    <location>
        <begin position="251"/>
        <end position="331"/>
    </location>
</feature>
<keyword evidence="3 5" id="KW-0238">DNA-binding</keyword>
<dbReference type="GO" id="GO:0003677">
    <property type="term" value="F:DNA binding"/>
    <property type="evidence" value="ECO:0007669"/>
    <property type="project" value="UniProtKB-UniRule"/>
</dbReference>
<dbReference type="SUPFAM" id="SSF56349">
    <property type="entry name" value="DNA breaking-rejoining enzymes"/>
    <property type="match status" value="1"/>
</dbReference>
<evidence type="ECO:0000256" key="2">
    <source>
        <dbReference type="ARBA" id="ARBA00022908"/>
    </source>
</evidence>
<dbReference type="EMBL" id="VCMV01000006">
    <property type="protein sequence ID" value="KAB0268469.1"/>
    <property type="molecule type" value="Genomic_DNA"/>
</dbReference>
<name>A0A5N3PFH9_9HYPH</name>
<protein>
    <recommendedName>
        <fullName evidence="10">Tyr recombinase domain-containing protein</fullName>
    </recommendedName>
</protein>
<feature type="domain" description="Tyr recombinase" evidence="6">
    <location>
        <begin position="354"/>
        <end position="544"/>
    </location>
</feature>
<reference evidence="8 9" key="1">
    <citation type="journal article" date="2019" name="Microorganisms">
        <title>Genome Insights into the Novel Species Microvirga brassicacearum, a Rapeseed Endophyte with Biotechnological Potential.</title>
        <authorList>
            <person name="Jimenez-Gomez A."/>
            <person name="Saati-Santamaria Z."/>
            <person name="Igual J.M."/>
            <person name="Rivas R."/>
            <person name="Mateos P.F."/>
            <person name="Garcia-Fraile P."/>
        </authorList>
    </citation>
    <scope>NUCLEOTIDE SEQUENCE [LARGE SCALE GENOMIC DNA]</scope>
    <source>
        <strain evidence="8 9">CDVBN77</strain>
    </source>
</reference>
<evidence type="ECO:0000256" key="1">
    <source>
        <dbReference type="ARBA" id="ARBA00008857"/>
    </source>
</evidence>
<dbReference type="PANTHER" id="PTHR30629">
    <property type="entry name" value="PROPHAGE INTEGRASE"/>
    <property type="match status" value="1"/>
</dbReference>
<dbReference type="InterPro" id="IPR013762">
    <property type="entry name" value="Integrase-like_cat_sf"/>
</dbReference>
<dbReference type="PANTHER" id="PTHR30629:SF2">
    <property type="entry name" value="PROPHAGE INTEGRASE INTS-RELATED"/>
    <property type="match status" value="1"/>
</dbReference>
<comment type="similarity">
    <text evidence="1">Belongs to the 'phage' integrase family.</text>
</comment>
<dbReference type="GO" id="GO:0006310">
    <property type="term" value="P:DNA recombination"/>
    <property type="evidence" value="ECO:0007669"/>
    <property type="project" value="UniProtKB-KW"/>
</dbReference>
<keyword evidence="2" id="KW-0229">DNA integration</keyword>
<evidence type="ECO:0000259" key="7">
    <source>
        <dbReference type="PROSITE" id="PS51900"/>
    </source>
</evidence>
<dbReference type="Pfam" id="PF00589">
    <property type="entry name" value="Phage_integrase"/>
    <property type="match status" value="1"/>
</dbReference>
<evidence type="ECO:0000256" key="4">
    <source>
        <dbReference type="ARBA" id="ARBA00023172"/>
    </source>
</evidence>
<dbReference type="PROSITE" id="PS51898">
    <property type="entry name" value="TYR_RECOMBINASE"/>
    <property type="match status" value="1"/>
</dbReference>
<gene>
    <name evidence="8" type="ORF">FEZ63_05610</name>
</gene>
<evidence type="ECO:0000256" key="5">
    <source>
        <dbReference type="PROSITE-ProRule" id="PRU01248"/>
    </source>
</evidence>